<evidence type="ECO:0000313" key="6">
    <source>
        <dbReference type="Proteomes" id="UP000318405"/>
    </source>
</evidence>
<evidence type="ECO:0000313" key="5">
    <source>
        <dbReference type="EMBL" id="TSH99015.1"/>
    </source>
</evidence>
<organism evidence="5 6">
    <name type="scientific">Verticiella sediminum</name>
    <dbReference type="NCBI Taxonomy" id="1247510"/>
    <lineage>
        <taxon>Bacteria</taxon>
        <taxon>Pseudomonadati</taxon>
        <taxon>Pseudomonadota</taxon>
        <taxon>Betaproteobacteria</taxon>
        <taxon>Burkholderiales</taxon>
        <taxon>Alcaligenaceae</taxon>
        <taxon>Verticiella</taxon>
    </lineage>
</organism>
<keyword evidence="2 3" id="KW-0802">TPR repeat</keyword>
<feature type="chain" id="PRO_5022038256" evidence="4">
    <location>
        <begin position="28"/>
        <end position="597"/>
    </location>
</feature>
<dbReference type="Gene3D" id="1.25.40.10">
    <property type="entry name" value="Tetratricopeptide repeat domain"/>
    <property type="match status" value="3"/>
</dbReference>
<dbReference type="InterPro" id="IPR051012">
    <property type="entry name" value="CellSynth/LPSAsmb/PSIAsmb"/>
</dbReference>
<dbReference type="InterPro" id="IPR019734">
    <property type="entry name" value="TPR_rpt"/>
</dbReference>
<evidence type="ECO:0000256" key="1">
    <source>
        <dbReference type="ARBA" id="ARBA00022737"/>
    </source>
</evidence>
<dbReference type="AlphaFoldDB" id="A0A556B2I1"/>
<protein>
    <submittedName>
        <fullName evidence="5">Tetratricopeptide repeat protein</fullName>
    </submittedName>
</protein>
<keyword evidence="1" id="KW-0677">Repeat</keyword>
<dbReference type="PANTHER" id="PTHR45586">
    <property type="entry name" value="TPR REPEAT-CONTAINING PROTEIN PA4667"/>
    <property type="match status" value="1"/>
</dbReference>
<evidence type="ECO:0000256" key="4">
    <source>
        <dbReference type="SAM" id="SignalP"/>
    </source>
</evidence>
<feature type="repeat" description="TPR" evidence="3">
    <location>
        <begin position="517"/>
        <end position="550"/>
    </location>
</feature>
<dbReference type="Pfam" id="PF14559">
    <property type="entry name" value="TPR_19"/>
    <property type="match status" value="1"/>
</dbReference>
<dbReference type="RefSeq" id="WP_143946293.1">
    <property type="nucleotide sequence ID" value="NZ_BAABMB010000001.1"/>
</dbReference>
<feature type="signal peptide" evidence="4">
    <location>
        <begin position="1"/>
        <end position="27"/>
    </location>
</feature>
<comment type="caution">
    <text evidence="5">The sequence shown here is derived from an EMBL/GenBank/DDBJ whole genome shotgun (WGS) entry which is preliminary data.</text>
</comment>
<dbReference type="PROSITE" id="PS50005">
    <property type="entry name" value="TPR"/>
    <property type="match status" value="1"/>
</dbReference>
<dbReference type="PANTHER" id="PTHR45586:SF1">
    <property type="entry name" value="LIPOPOLYSACCHARIDE ASSEMBLY PROTEIN B"/>
    <property type="match status" value="1"/>
</dbReference>
<name>A0A556B2I1_9BURK</name>
<gene>
    <name evidence="5" type="ORF">FOZ76_01210</name>
</gene>
<dbReference type="SUPFAM" id="SSF48452">
    <property type="entry name" value="TPR-like"/>
    <property type="match status" value="3"/>
</dbReference>
<proteinExistence type="predicted"/>
<dbReference type="EMBL" id="VLTJ01000002">
    <property type="protein sequence ID" value="TSH99015.1"/>
    <property type="molecule type" value="Genomic_DNA"/>
</dbReference>
<dbReference type="Pfam" id="PF13432">
    <property type="entry name" value="TPR_16"/>
    <property type="match status" value="2"/>
</dbReference>
<dbReference type="SMART" id="SM00028">
    <property type="entry name" value="TPR"/>
    <property type="match status" value="5"/>
</dbReference>
<dbReference type="Proteomes" id="UP000318405">
    <property type="component" value="Unassembled WGS sequence"/>
</dbReference>
<evidence type="ECO:0000256" key="3">
    <source>
        <dbReference type="PROSITE-ProRule" id="PRU00339"/>
    </source>
</evidence>
<dbReference type="OrthoDB" id="9766710at2"/>
<keyword evidence="6" id="KW-1185">Reference proteome</keyword>
<keyword evidence="4" id="KW-0732">Signal</keyword>
<reference evidence="5 6" key="1">
    <citation type="submission" date="2019-07" db="EMBL/GenBank/DDBJ databases">
        <title>Qingshengfaniella alkalisoli gen. nov., sp. nov., isolated from saline soil.</title>
        <authorList>
            <person name="Xu L."/>
            <person name="Huang X.-X."/>
            <person name="Sun J.-Q."/>
        </authorList>
    </citation>
    <scope>NUCLEOTIDE SEQUENCE [LARGE SCALE GENOMIC DNA]</scope>
    <source>
        <strain evidence="5 6">DSM 27279</strain>
    </source>
</reference>
<sequence length="597" mass="65782">MLLKIVKNAGAGLALAAGLGMSLPVVAQPAQPGEYMDAVPIVGEEAPMVAQLPDVALSGEILYQILVADWAAQNGAWATATSTALELARNTRDPRLARRALEFALAGDNLPRAWDAARLWLELAPQDPQAYHTELMLAAANGNTEHLVETLRAQIAAANDKGEAIVQAQQVLSRLADKPRAFELLDQMVTGELRNLPEAHAALAQSAFDAGDHRRAVTEARAALAARPDWELAAGMVLQFGLLVEPQQALATARSFAERHPDARDLRLALVTALVQRGDYDGAIGELRAMAKYSPEDFVLLYLQGAISYEAGRPREAEKWLNEYIQVETRRRSASQDDFDPTSSLVDAQLLLARIAEQEGRYDQAYGILASMTAPEARFPARMRQAVVRAKQGRVDDAMLLLDSANPEDEREQVLQTLVRGQILRDAGRSSDAMRALEGGVAMLPENTELRYELAMLYEQNGRLDDMELQLRRVIAIDPTSAHAYNALGYTLADRNQRLDEAEQLIQRALQLEPNDAAILDSMGWVHYRQGNYAEAIEYLGRAWRLRSDAEIGAHLGEALWADGKKEEAMLIWRAVQTRSPDDPLLRSTLQRLGVQP</sequence>
<evidence type="ECO:0000256" key="2">
    <source>
        <dbReference type="ARBA" id="ARBA00022803"/>
    </source>
</evidence>
<accession>A0A556B2I1</accession>
<dbReference type="InterPro" id="IPR011990">
    <property type="entry name" value="TPR-like_helical_dom_sf"/>
</dbReference>